<sequence>MAEDSRVPNDPSTPSSDGACHFLRLPAELRNAVYSYALSDPAHLVCREDAHDGPGLFRFYPPAVTDKKLPPVGRNDINLALVTKEVIGGPVTLQEVNQLKYVCRQLKNETKTIIVGTDLLFERGAYQFTKFLDVLPTPLFNHLESVTILENRHSNGSVSFLHSKPWQTIVDLCRRNPTFTVRMRLPWLNANFLLNSHPALKIAFFIRLDSDFVQKVASLTSPTILNNLGWTRNCAFVDFPINIRISPLDEEFDEEAFRVMHRQWIHRTQLARIGVEAWVDWYKDIYNNGI</sequence>
<dbReference type="OrthoDB" id="4790878at2759"/>
<dbReference type="RefSeq" id="XP_040791142.1">
    <property type="nucleotide sequence ID" value="XM_040937719.1"/>
</dbReference>
<organism evidence="1 2">
    <name type="scientific">Cucurbitaria berberidis CBS 394.84</name>
    <dbReference type="NCBI Taxonomy" id="1168544"/>
    <lineage>
        <taxon>Eukaryota</taxon>
        <taxon>Fungi</taxon>
        <taxon>Dikarya</taxon>
        <taxon>Ascomycota</taxon>
        <taxon>Pezizomycotina</taxon>
        <taxon>Dothideomycetes</taxon>
        <taxon>Pleosporomycetidae</taxon>
        <taxon>Pleosporales</taxon>
        <taxon>Pleosporineae</taxon>
        <taxon>Cucurbitariaceae</taxon>
        <taxon>Cucurbitaria</taxon>
    </lineage>
</organism>
<dbReference type="PANTHER" id="PTHR38790">
    <property type="entry name" value="2EXR DOMAIN-CONTAINING PROTEIN-RELATED"/>
    <property type="match status" value="1"/>
</dbReference>
<accession>A0A9P4GNB8</accession>
<dbReference type="Proteomes" id="UP000800039">
    <property type="component" value="Unassembled WGS sequence"/>
</dbReference>
<proteinExistence type="predicted"/>
<dbReference type="GeneID" id="63854969"/>
<evidence type="ECO:0000313" key="2">
    <source>
        <dbReference type="Proteomes" id="UP000800039"/>
    </source>
</evidence>
<keyword evidence="2" id="KW-1185">Reference proteome</keyword>
<evidence type="ECO:0000313" key="1">
    <source>
        <dbReference type="EMBL" id="KAF1848579.1"/>
    </source>
</evidence>
<protein>
    <submittedName>
        <fullName evidence="1">Uncharacterized protein</fullName>
    </submittedName>
</protein>
<reference evidence="1" key="1">
    <citation type="submission" date="2020-01" db="EMBL/GenBank/DDBJ databases">
        <authorList>
            <consortium name="DOE Joint Genome Institute"/>
            <person name="Haridas S."/>
            <person name="Albert R."/>
            <person name="Binder M."/>
            <person name="Bloem J."/>
            <person name="Labutti K."/>
            <person name="Salamov A."/>
            <person name="Andreopoulos B."/>
            <person name="Baker S.E."/>
            <person name="Barry K."/>
            <person name="Bills G."/>
            <person name="Bluhm B.H."/>
            <person name="Cannon C."/>
            <person name="Castanera R."/>
            <person name="Culley D.E."/>
            <person name="Daum C."/>
            <person name="Ezra D."/>
            <person name="Gonzalez J.B."/>
            <person name="Henrissat B."/>
            <person name="Kuo A."/>
            <person name="Liang C."/>
            <person name="Lipzen A."/>
            <person name="Lutzoni F."/>
            <person name="Magnuson J."/>
            <person name="Mondo S."/>
            <person name="Nolan M."/>
            <person name="Ohm R."/>
            <person name="Pangilinan J."/>
            <person name="Park H.-J."/>
            <person name="Ramirez L."/>
            <person name="Alfaro M."/>
            <person name="Sun H."/>
            <person name="Tritt A."/>
            <person name="Yoshinaga Y."/>
            <person name="Zwiers L.-H."/>
            <person name="Turgeon B.G."/>
            <person name="Goodwin S.B."/>
            <person name="Spatafora J.W."/>
            <person name="Crous P.W."/>
            <person name="Grigoriev I.V."/>
        </authorList>
    </citation>
    <scope>NUCLEOTIDE SEQUENCE</scope>
    <source>
        <strain evidence="1">CBS 394.84</strain>
    </source>
</reference>
<dbReference type="EMBL" id="ML976615">
    <property type="protein sequence ID" value="KAF1848579.1"/>
    <property type="molecule type" value="Genomic_DNA"/>
</dbReference>
<dbReference type="AlphaFoldDB" id="A0A9P4GNB8"/>
<name>A0A9P4GNB8_9PLEO</name>
<gene>
    <name evidence="1" type="ORF">K460DRAFT_415119</name>
</gene>
<dbReference type="PANTHER" id="PTHR38790:SF4">
    <property type="entry name" value="2EXR DOMAIN-CONTAINING PROTEIN"/>
    <property type="match status" value="1"/>
</dbReference>
<comment type="caution">
    <text evidence="1">The sequence shown here is derived from an EMBL/GenBank/DDBJ whole genome shotgun (WGS) entry which is preliminary data.</text>
</comment>